<reference evidence="3 4" key="1">
    <citation type="submission" date="2024-05" db="EMBL/GenBank/DDBJ databases">
        <title>Genetic variation in Jamaican populations of the coffee berry borer (Hypothenemus hampei).</title>
        <authorList>
            <person name="Errbii M."/>
            <person name="Myrie A."/>
        </authorList>
    </citation>
    <scope>NUCLEOTIDE SEQUENCE [LARGE SCALE GENOMIC DNA]</scope>
    <source>
        <strain evidence="3">JA-Hopewell-2020-01-JO</strain>
        <tissue evidence="3">Whole body</tissue>
    </source>
</reference>
<feature type="chain" id="PRO_5044859404" evidence="2">
    <location>
        <begin position="19"/>
        <end position="472"/>
    </location>
</feature>
<dbReference type="AlphaFoldDB" id="A0ABD1F0J3"/>
<gene>
    <name evidence="3" type="ORF">ABEB36_006066</name>
</gene>
<organism evidence="3 4">
    <name type="scientific">Hypothenemus hampei</name>
    <name type="common">Coffee berry borer</name>
    <dbReference type="NCBI Taxonomy" id="57062"/>
    <lineage>
        <taxon>Eukaryota</taxon>
        <taxon>Metazoa</taxon>
        <taxon>Ecdysozoa</taxon>
        <taxon>Arthropoda</taxon>
        <taxon>Hexapoda</taxon>
        <taxon>Insecta</taxon>
        <taxon>Pterygota</taxon>
        <taxon>Neoptera</taxon>
        <taxon>Endopterygota</taxon>
        <taxon>Coleoptera</taxon>
        <taxon>Polyphaga</taxon>
        <taxon>Cucujiformia</taxon>
        <taxon>Curculionidae</taxon>
        <taxon>Scolytinae</taxon>
        <taxon>Hypothenemus</taxon>
    </lineage>
</organism>
<evidence type="ECO:0000256" key="2">
    <source>
        <dbReference type="SAM" id="SignalP"/>
    </source>
</evidence>
<feature type="signal peptide" evidence="2">
    <location>
        <begin position="1"/>
        <end position="18"/>
    </location>
</feature>
<proteinExistence type="predicted"/>
<dbReference type="EMBL" id="JBDJPC010000004">
    <property type="protein sequence ID" value="KAL1506763.1"/>
    <property type="molecule type" value="Genomic_DNA"/>
</dbReference>
<accession>A0ABD1F0J3</accession>
<name>A0ABD1F0J3_HYPHA</name>
<evidence type="ECO:0000256" key="1">
    <source>
        <dbReference type="SAM" id="MobiDB-lite"/>
    </source>
</evidence>
<evidence type="ECO:0000313" key="4">
    <source>
        <dbReference type="Proteomes" id="UP001566132"/>
    </source>
</evidence>
<feature type="region of interest" description="Disordered" evidence="1">
    <location>
        <begin position="60"/>
        <end position="81"/>
    </location>
</feature>
<protein>
    <submittedName>
        <fullName evidence="3">Uncharacterized protein</fullName>
    </submittedName>
</protein>
<keyword evidence="2" id="KW-0732">Signal</keyword>
<dbReference type="Proteomes" id="UP001566132">
    <property type="component" value="Unassembled WGS sequence"/>
</dbReference>
<keyword evidence="4" id="KW-1185">Reference proteome</keyword>
<evidence type="ECO:0000313" key="3">
    <source>
        <dbReference type="EMBL" id="KAL1506763.1"/>
    </source>
</evidence>
<comment type="caution">
    <text evidence="3">The sequence shown here is derived from an EMBL/GenBank/DDBJ whole genome shotgun (WGS) entry which is preliminary data.</text>
</comment>
<sequence>MIRHALLICSLFLVSTNAQRYSKSIQIQPRSAYSTNVVHQYPNDLHAESSIKVDFQPQQVLSNGKNRGNGNRYTQSNNPISVTRPPYLKESKGPNLFNVGYNLNFKDNGYPLRKPEEPRRLPLFDGKKFENAEVITGRLKKNEKVRAPSVNPNLSPQDFVSQAFLKQKASGSTRYTSSPTNTMSKYAFPTREQVSKYPSQSPTFTYNTQQTIFKDVIKATRPDPIQLSPDFKTSYETNGNKWTSDQLEPQEFDQYFRKQSNADSQAFDTFDHEVAIKNSETFDFSNAHGEINFGNNKEISDVVAAGSNAEPTIVQAPVNFNSNGPPATDLNNINIEAHIPKNLRGVKPLPLDTSLLKDPVLTTNFNEVPQHGKVIPIHFDVRPIQTVMQREISKAQNYATYQNPYGYAGATNDNLDQGSGSNNANVRMYGQPEDKGQYKVAFAYGKEPANYEEDIYKIVSMRPPPITPNLRY</sequence>